<feature type="compositionally biased region" description="Basic residues" evidence="1">
    <location>
        <begin position="41"/>
        <end position="50"/>
    </location>
</feature>
<dbReference type="EMBL" id="PGCI01000004">
    <property type="protein sequence ID" value="PLW51629.1"/>
    <property type="molecule type" value="Genomic_DNA"/>
</dbReference>
<comment type="caution">
    <text evidence="2">The sequence shown here is derived from an EMBL/GenBank/DDBJ whole genome shotgun (WGS) entry which is preliminary data.</text>
</comment>
<dbReference type="AlphaFoldDB" id="A0A2N5VNQ1"/>
<proteinExistence type="predicted"/>
<feature type="region of interest" description="Disordered" evidence="1">
    <location>
        <begin position="1"/>
        <end position="84"/>
    </location>
</feature>
<protein>
    <submittedName>
        <fullName evidence="2">Uncharacterized protein</fullName>
    </submittedName>
</protein>
<evidence type="ECO:0000313" key="2">
    <source>
        <dbReference type="EMBL" id="PLW51629.1"/>
    </source>
</evidence>
<feature type="compositionally biased region" description="Polar residues" evidence="1">
    <location>
        <begin position="1"/>
        <end position="10"/>
    </location>
</feature>
<organism evidence="2 3">
    <name type="scientific">Puccinia coronata f. sp. avenae</name>
    <dbReference type="NCBI Taxonomy" id="200324"/>
    <lineage>
        <taxon>Eukaryota</taxon>
        <taxon>Fungi</taxon>
        <taxon>Dikarya</taxon>
        <taxon>Basidiomycota</taxon>
        <taxon>Pucciniomycotina</taxon>
        <taxon>Pucciniomycetes</taxon>
        <taxon>Pucciniales</taxon>
        <taxon>Pucciniaceae</taxon>
        <taxon>Puccinia</taxon>
    </lineage>
</organism>
<sequence>MKPTSRSNGKGKNPRLVAPQKPISLPNIQDKLDWALLPKPKGQKKAKKGASNKLPTQPITLTQKSKKGKASASVPQTPAQRDPQLECNTIPLPFVFPNNDDLSRNPEGSTNIPDVLANNVPVDLNNNNGRDAGDCDVESDVHMEVKDNATEVIGCGGPPSDDNWANNEDEMDQIELKDRPGLPKGSKQKMLAAHLAKKCHDMDLEDLRKQVRMHGHYACLTSQEKVALDAAFYKYQRQINIIAFQHLLKTNSVEEYLGQASRSQTTTI</sequence>
<dbReference type="Proteomes" id="UP000235392">
    <property type="component" value="Unassembled WGS sequence"/>
</dbReference>
<evidence type="ECO:0000313" key="3">
    <source>
        <dbReference type="Proteomes" id="UP000235392"/>
    </source>
</evidence>
<reference evidence="2 3" key="1">
    <citation type="submission" date="2017-11" db="EMBL/GenBank/DDBJ databases">
        <title>De novo assembly and phasing of dikaryotic genomes from two isolates of Puccinia coronata f. sp. avenae, the causal agent of oat crown rust.</title>
        <authorList>
            <person name="Miller M.E."/>
            <person name="Zhang Y."/>
            <person name="Omidvar V."/>
            <person name="Sperschneider J."/>
            <person name="Schwessinger B."/>
            <person name="Raley C."/>
            <person name="Palmer J.M."/>
            <person name="Garnica D."/>
            <person name="Upadhyaya N."/>
            <person name="Rathjen J."/>
            <person name="Taylor J.M."/>
            <person name="Park R.F."/>
            <person name="Dodds P.N."/>
            <person name="Hirsch C.D."/>
            <person name="Kianian S.F."/>
            <person name="Figueroa M."/>
        </authorList>
    </citation>
    <scope>NUCLEOTIDE SEQUENCE [LARGE SCALE GENOMIC DNA]</scope>
    <source>
        <strain evidence="2">12SD80</strain>
    </source>
</reference>
<evidence type="ECO:0000256" key="1">
    <source>
        <dbReference type="SAM" id="MobiDB-lite"/>
    </source>
</evidence>
<name>A0A2N5VNQ1_9BASI</name>
<gene>
    <name evidence="2" type="ORF">PCASD_00597</name>
</gene>
<accession>A0A2N5VNQ1</accession>